<keyword evidence="1" id="KW-1133">Transmembrane helix</keyword>
<dbReference type="EMBL" id="LDZY01000010">
    <property type="protein sequence ID" value="KLU64943.1"/>
    <property type="molecule type" value="Genomic_DNA"/>
</dbReference>
<dbReference type="AlphaFoldDB" id="A0A0J1FPR1"/>
<gene>
    <name evidence="2" type="ORF">DEAC_c29100</name>
</gene>
<evidence type="ECO:0000256" key="1">
    <source>
        <dbReference type="SAM" id="Phobius"/>
    </source>
</evidence>
<keyword evidence="1" id="KW-0472">Membrane</keyword>
<dbReference type="Proteomes" id="UP000036356">
    <property type="component" value="Unassembled WGS sequence"/>
</dbReference>
<proteinExistence type="predicted"/>
<keyword evidence="1" id="KW-0812">Transmembrane</keyword>
<evidence type="ECO:0000313" key="3">
    <source>
        <dbReference type="Proteomes" id="UP000036356"/>
    </source>
</evidence>
<accession>A0A0J1FPR1</accession>
<dbReference type="PATRIC" id="fig|476652.3.peg.3065"/>
<keyword evidence="3" id="KW-1185">Reference proteome</keyword>
<organism evidence="2 3">
    <name type="scientific">Desulfosporosinus acididurans</name>
    <dbReference type="NCBI Taxonomy" id="476652"/>
    <lineage>
        <taxon>Bacteria</taxon>
        <taxon>Bacillati</taxon>
        <taxon>Bacillota</taxon>
        <taxon>Clostridia</taxon>
        <taxon>Eubacteriales</taxon>
        <taxon>Desulfitobacteriaceae</taxon>
        <taxon>Desulfosporosinus</taxon>
    </lineage>
</organism>
<reference evidence="2 3" key="1">
    <citation type="submission" date="2015-06" db="EMBL/GenBank/DDBJ databases">
        <title>Draft genome of the moderately acidophilic sulfate reducer Candidatus Desulfosporosinus acididurans strain M1.</title>
        <authorList>
            <person name="Poehlein A."/>
            <person name="Petzsch P."/>
            <person name="Johnson B.D."/>
            <person name="Schloemann M."/>
            <person name="Daniel R."/>
            <person name="Muehling M."/>
        </authorList>
    </citation>
    <scope>NUCLEOTIDE SEQUENCE [LARGE SCALE GENOMIC DNA]</scope>
    <source>
        <strain evidence="2 3">M1</strain>
    </source>
</reference>
<feature type="transmembrane region" description="Helical" evidence="1">
    <location>
        <begin position="6"/>
        <end position="26"/>
    </location>
</feature>
<evidence type="ECO:0000313" key="2">
    <source>
        <dbReference type="EMBL" id="KLU64943.1"/>
    </source>
</evidence>
<name>A0A0J1FPR1_9FIRM</name>
<comment type="caution">
    <text evidence="2">The sequence shown here is derived from an EMBL/GenBank/DDBJ whole genome shotgun (WGS) entry which is preliminary data.</text>
</comment>
<sequence length="39" mass="4546">MSIISNQGTSAAFFTMVLFVTAWYHVKKTKQQLQRQKNN</sequence>
<protein>
    <submittedName>
        <fullName evidence="2">Uncharacterized protein</fullName>
    </submittedName>
</protein>